<dbReference type="EMBL" id="HF584309">
    <property type="protein sequence ID" value="CCQ43806.1"/>
    <property type="molecule type" value="Genomic_DNA"/>
</dbReference>
<reference evidence="2" key="1">
    <citation type="journal article" date="2013" name="PLoS ONE">
        <title>Direct detection of alternative open reading frames translation products in human significantly expands the proteome.</title>
        <authorList>
            <person name="Vanderperre B."/>
            <person name="Lucier J.-F."/>
            <person name="Motard J."/>
            <person name="Tremblay G."/>
            <person name="Vanderperre S."/>
            <person name="Wisztorski M."/>
            <person name="Salzet M."/>
            <person name="Boisvert F.-M."/>
            <person name="Roucou X."/>
        </authorList>
    </citation>
    <scope>NUCLEOTIDE SEQUENCE</scope>
</reference>
<dbReference type="OrthoDB" id="10264154at2759"/>
<dbReference type="AlphaFoldDB" id="L8EAM5"/>
<evidence type="ECO:0000256" key="1">
    <source>
        <dbReference type="SAM" id="MobiDB-lite"/>
    </source>
</evidence>
<evidence type="ECO:0000313" key="2">
    <source>
        <dbReference type="EMBL" id="CCQ43806.1"/>
    </source>
</evidence>
<accession>L8EAM5</accession>
<feature type="region of interest" description="Disordered" evidence="1">
    <location>
        <begin position="36"/>
        <end position="74"/>
    </location>
</feature>
<gene>
    <name evidence="2" type="primary">PKD1L2</name>
</gene>
<dbReference type="ChiTaRS" id="PKD1L2">
    <property type="organism name" value="human"/>
</dbReference>
<proteinExistence type="predicted"/>
<sequence>MLAMNLCHSDAPSVMPRAGARGKEAIWSSFRTKAPSGFCRSTSPRTGNGGLDSRGTWHGMEPRRGRGLGWTPPM</sequence>
<protein>
    <submittedName>
        <fullName evidence="2">Alternative protein PKD1L2</fullName>
    </submittedName>
</protein>
<name>L8EAM5_HUMAN</name>
<organism evidence="2">
    <name type="scientific">Homo sapiens</name>
    <name type="common">Human</name>
    <dbReference type="NCBI Taxonomy" id="9606"/>
    <lineage>
        <taxon>Eukaryota</taxon>
        <taxon>Metazoa</taxon>
        <taxon>Chordata</taxon>
        <taxon>Craniata</taxon>
        <taxon>Vertebrata</taxon>
        <taxon>Euteleostomi</taxon>
        <taxon>Mammalia</taxon>
        <taxon>Eutheria</taxon>
        <taxon>Euarchontoglires</taxon>
        <taxon>Primates</taxon>
        <taxon>Haplorrhini</taxon>
        <taxon>Catarrhini</taxon>
        <taxon>Hominidae</taxon>
        <taxon>Homo</taxon>
    </lineage>
</organism>